<dbReference type="GO" id="GO:0005886">
    <property type="term" value="C:plasma membrane"/>
    <property type="evidence" value="ECO:0007669"/>
    <property type="project" value="UniProtKB-SubCell"/>
</dbReference>
<dbReference type="EMBL" id="HG793133">
    <property type="protein sequence ID" value="CDK30918.1"/>
    <property type="molecule type" value="Genomic_DNA"/>
</dbReference>
<comment type="function">
    <text evidence="13 14">F(1)F(0) ATP synthase produces ATP from ADP in the presence of a proton or sodium gradient. F-type ATPases consist of two structural domains, F(1) containing the extramembraneous catalytic core and F(0) containing the membrane proton channel, linked together by a central stalk and a peripheral stalk. During catalysis, ATP synthesis in the catalytic domain of F(1) is coupled via a rotary mechanism of the central stalk subunits to proton translocation.</text>
</comment>
<feature type="transmembrane region" description="Helical" evidence="14">
    <location>
        <begin position="59"/>
        <end position="83"/>
    </location>
</feature>
<dbReference type="GO" id="GO:0046933">
    <property type="term" value="F:proton-transporting ATP synthase activity, rotational mechanism"/>
    <property type="evidence" value="ECO:0007669"/>
    <property type="project" value="UniProtKB-UniRule"/>
</dbReference>
<evidence type="ECO:0000256" key="3">
    <source>
        <dbReference type="ARBA" id="ARBA00022448"/>
    </source>
</evidence>
<evidence type="ECO:0000313" key="17">
    <source>
        <dbReference type="Proteomes" id="UP000018769"/>
    </source>
</evidence>
<dbReference type="OrthoDB" id="3183855at2"/>
<evidence type="ECO:0000256" key="13">
    <source>
        <dbReference type="ARBA" id="ARBA00025198"/>
    </source>
</evidence>
<keyword evidence="4 14" id="KW-1003">Cell membrane</keyword>
<dbReference type="STRING" id="673862.BABL1_gene_52"/>
<comment type="similarity">
    <text evidence="2 14">Belongs to the ATPase C chain family.</text>
</comment>
<name>V6DJ14_9BACT</name>
<keyword evidence="12 14" id="KW-0066">ATP synthesis</keyword>
<evidence type="ECO:0000256" key="11">
    <source>
        <dbReference type="ARBA" id="ARBA00023136"/>
    </source>
</evidence>
<dbReference type="AlphaFoldDB" id="V6DJ14"/>
<evidence type="ECO:0000256" key="14">
    <source>
        <dbReference type="HAMAP-Rule" id="MF_01396"/>
    </source>
</evidence>
<organism evidence="16 17">
    <name type="scientific">Candidatus Babela massiliensis</name>
    <dbReference type="NCBI Taxonomy" id="673862"/>
    <lineage>
        <taxon>Bacteria</taxon>
        <taxon>Candidatus Babelota</taxon>
        <taxon>Candidatus Babeliae</taxon>
        <taxon>Candidatus Babeliales</taxon>
        <taxon>Candidatus Babeliaceae</taxon>
        <taxon>Candidatus Babela</taxon>
    </lineage>
</organism>
<dbReference type="InterPro" id="IPR038662">
    <property type="entry name" value="ATP_synth_F0_csu_sf"/>
</dbReference>
<dbReference type="HAMAP" id="MF_01396">
    <property type="entry name" value="ATP_synth_c_bact"/>
    <property type="match status" value="1"/>
</dbReference>
<dbReference type="SUPFAM" id="SSF81333">
    <property type="entry name" value="F1F0 ATP synthase subunit C"/>
    <property type="match status" value="1"/>
</dbReference>
<dbReference type="InterPro" id="IPR000454">
    <property type="entry name" value="ATP_synth_F0_csu"/>
</dbReference>
<evidence type="ECO:0000256" key="6">
    <source>
        <dbReference type="ARBA" id="ARBA00022692"/>
    </source>
</evidence>
<keyword evidence="6 14" id="KW-0812">Transmembrane</keyword>
<dbReference type="InterPro" id="IPR005953">
    <property type="entry name" value="ATP_synth_csu_bac/chlpt"/>
</dbReference>
<dbReference type="NCBIfam" id="TIGR01260">
    <property type="entry name" value="ATP_synt_c"/>
    <property type="match status" value="1"/>
</dbReference>
<protein>
    <recommendedName>
        <fullName evidence="14">ATP synthase subunit c</fullName>
    </recommendedName>
    <alternativeName>
        <fullName evidence="14">ATP synthase F(0) sector subunit c</fullName>
    </alternativeName>
    <alternativeName>
        <fullName evidence="14">F-type ATPase subunit c</fullName>
        <shortName evidence="14">F-ATPase subunit c</shortName>
    </alternativeName>
    <alternativeName>
        <fullName evidence="14">Lipid-binding protein</fullName>
    </alternativeName>
</protein>
<dbReference type="GO" id="GO:0045259">
    <property type="term" value="C:proton-transporting ATP synthase complex"/>
    <property type="evidence" value="ECO:0007669"/>
    <property type="project" value="UniProtKB-KW"/>
</dbReference>
<evidence type="ECO:0000256" key="5">
    <source>
        <dbReference type="ARBA" id="ARBA00022547"/>
    </source>
</evidence>
<keyword evidence="7 14" id="KW-0375">Hydrogen ion transport</keyword>
<dbReference type="KEGG" id="dpb:BABL1_gene_52"/>
<keyword evidence="10 14" id="KW-0446">Lipid-binding</keyword>
<evidence type="ECO:0000313" key="16">
    <source>
        <dbReference type="EMBL" id="CDK30918.1"/>
    </source>
</evidence>
<dbReference type="HOGENOM" id="CLU_148047_2_2_7"/>
<dbReference type="GO" id="GO:0008289">
    <property type="term" value="F:lipid binding"/>
    <property type="evidence" value="ECO:0007669"/>
    <property type="project" value="UniProtKB-KW"/>
</dbReference>
<accession>V6DJ14</accession>
<keyword evidence="9 14" id="KW-0406">Ion transport</keyword>
<comment type="function">
    <text evidence="14">Key component of the F(0) channel; it plays a direct role in translocation across the membrane. A homomeric c-ring of between 10-14 subunits forms the central stalk rotor element with the F(1) delta and epsilon subunits.</text>
</comment>
<evidence type="ECO:0000256" key="2">
    <source>
        <dbReference type="ARBA" id="ARBA00006704"/>
    </source>
</evidence>
<dbReference type="CDD" id="cd18121">
    <property type="entry name" value="ATP-synt_Fo_c"/>
    <property type="match status" value="1"/>
</dbReference>
<evidence type="ECO:0000259" key="15">
    <source>
        <dbReference type="Pfam" id="PF00137"/>
    </source>
</evidence>
<evidence type="ECO:0000256" key="1">
    <source>
        <dbReference type="ARBA" id="ARBA00004651"/>
    </source>
</evidence>
<proteinExistence type="inferred from homology"/>
<sequence>MADVNTALAYVKIAAYIGAAFVMGIGTIGPALGQGHIGAKAIENIGKYPESSGQIRTTMFISLGIVETSAIYAFLIALFLILLKG</sequence>
<gene>
    <name evidence="14 16" type="primary">atpE</name>
    <name evidence="16" type="ORF">BABL1_gene_52</name>
</gene>
<feature type="site" description="Reversibly protonated during proton transport" evidence="14">
    <location>
        <position position="67"/>
    </location>
</feature>
<evidence type="ECO:0000256" key="10">
    <source>
        <dbReference type="ARBA" id="ARBA00023121"/>
    </source>
</evidence>
<keyword evidence="3 14" id="KW-0813">Transport</keyword>
<evidence type="ECO:0000256" key="8">
    <source>
        <dbReference type="ARBA" id="ARBA00022989"/>
    </source>
</evidence>
<reference evidence="16 17" key="1">
    <citation type="journal article" date="2015" name="Biol. Direct">
        <title>Babela massiliensis, a representative of a widespread bacterial phylum with unusual adaptations to parasitism in amoebae.</title>
        <authorList>
            <person name="Pagnier I."/>
            <person name="Yutin N."/>
            <person name="Croce O."/>
            <person name="Makarova K.S."/>
            <person name="Wolf Y.I."/>
            <person name="Benamar S."/>
            <person name="Raoult D."/>
            <person name="Koonin E.V."/>
            <person name="La Scola B."/>
        </authorList>
    </citation>
    <scope>NUCLEOTIDE SEQUENCE [LARGE SCALE GENOMIC DNA]</scope>
    <source>
        <strain evidence="17">BABL1</strain>
    </source>
</reference>
<evidence type="ECO:0000256" key="12">
    <source>
        <dbReference type="ARBA" id="ARBA00023310"/>
    </source>
</evidence>
<evidence type="ECO:0000256" key="7">
    <source>
        <dbReference type="ARBA" id="ARBA00022781"/>
    </source>
</evidence>
<dbReference type="InterPro" id="IPR035921">
    <property type="entry name" value="F/V-ATP_Csub_sf"/>
</dbReference>
<keyword evidence="11 14" id="KW-0472">Membrane</keyword>
<evidence type="ECO:0000256" key="9">
    <source>
        <dbReference type="ARBA" id="ARBA00023065"/>
    </source>
</evidence>
<dbReference type="Gene3D" id="1.20.20.10">
    <property type="entry name" value="F1F0 ATP synthase subunit C"/>
    <property type="match status" value="1"/>
</dbReference>
<dbReference type="Proteomes" id="UP000018769">
    <property type="component" value="Chromosome I"/>
</dbReference>
<keyword evidence="5 14" id="KW-0138">CF(0)</keyword>
<dbReference type="PRINTS" id="PR00124">
    <property type="entry name" value="ATPASEC"/>
</dbReference>
<dbReference type="InterPro" id="IPR002379">
    <property type="entry name" value="ATPase_proteolipid_c-like_dom"/>
</dbReference>
<dbReference type="FunFam" id="1.20.20.10:FF:000002">
    <property type="entry name" value="ATP synthase subunit c"/>
    <property type="match status" value="1"/>
</dbReference>
<comment type="subcellular location">
    <subcellularLocation>
        <location evidence="1 14">Cell membrane</location>
        <topology evidence="1 14">Multi-pass membrane protein</topology>
    </subcellularLocation>
</comment>
<feature type="domain" description="V-ATPase proteolipid subunit C-like" evidence="15">
    <location>
        <begin position="17"/>
        <end position="80"/>
    </location>
</feature>
<dbReference type="RefSeq" id="WP_023792796.1">
    <property type="nucleotide sequence ID" value="NC_023003.1"/>
</dbReference>
<dbReference type="Pfam" id="PF00137">
    <property type="entry name" value="ATP-synt_C"/>
    <property type="match status" value="1"/>
</dbReference>
<keyword evidence="17" id="KW-1185">Reference proteome</keyword>
<dbReference type="eggNOG" id="COG0636">
    <property type="taxonomic scope" value="Bacteria"/>
</dbReference>
<keyword evidence="8 14" id="KW-1133">Transmembrane helix</keyword>
<dbReference type="GO" id="GO:0033177">
    <property type="term" value="C:proton-transporting two-sector ATPase complex, proton-transporting domain"/>
    <property type="evidence" value="ECO:0007669"/>
    <property type="project" value="InterPro"/>
</dbReference>
<evidence type="ECO:0000256" key="4">
    <source>
        <dbReference type="ARBA" id="ARBA00022475"/>
    </source>
</evidence>
<feature type="transmembrane region" description="Helical" evidence="14">
    <location>
        <begin position="7"/>
        <end position="28"/>
    </location>
</feature>